<keyword evidence="1" id="KW-1185">Reference proteome</keyword>
<proteinExistence type="predicted"/>
<evidence type="ECO:0000313" key="1">
    <source>
        <dbReference type="Proteomes" id="UP000035680"/>
    </source>
</evidence>
<dbReference type="WBParaSite" id="SVE_0623500.1">
    <property type="protein sequence ID" value="SVE_0623500.1"/>
    <property type="gene ID" value="SVE_0623500"/>
</dbReference>
<dbReference type="AlphaFoldDB" id="A0A0K0FBM3"/>
<accession>A0A0K0FBM3</accession>
<reference evidence="2" key="2">
    <citation type="submission" date="2015-08" db="UniProtKB">
        <authorList>
            <consortium name="WormBaseParasite"/>
        </authorList>
    </citation>
    <scope>IDENTIFICATION</scope>
</reference>
<dbReference type="Proteomes" id="UP000035680">
    <property type="component" value="Unassembled WGS sequence"/>
</dbReference>
<sequence length="394" mass="46130">MFYFKKLNFTFITKYIYIINILTSLSHGIICKSYHKYYEEFKKREIVESTCYSSTPYCVKAIYNDPNPSKMNGISYGCDKNDCIGIGKATYGWDKNGCKKSSDYGKNGLICCCSGKDYFRKKNWEDKCDLGRRRIQISTYNYTKVMSNVYVVEKLIIDLRNNDDIDSQEYKDLEFTLRNMLPKGFIVGNLKTLPYDKLNSLLIKEIRNNYNQLELAIFLLNEYVDYNIVERSKILVRLLKMVSLSEIDSIDFLQYILYNKHVIKNAPATRSCYVFISNIFANNTKKSEKEEIIKKIVLDFKTFKNILETSKKRYSDDENKYIIKRIQGTALDAVMIESLYSKYMIKSNAIKRSRKIAIPCIEVNKESNEKFNISRGEVPIEVILRKKIKLKNVV</sequence>
<name>A0A0K0FBM3_STRVS</name>
<evidence type="ECO:0000313" key="2">
    <source>
        <dbReference type="WBParaSite" id="SVE_0623500.1"/>
    </source>
</evidence>
<protein>
    <submittedName>
        <fullName evidence="2">Trigger_C domain-containing protein</fullName>
    </submittedName>
</protein>
<reference evidence="1" key="1">
    <citation type="submission" date="2014-07" db="EMBL/GenBank/DDBJ databases">
        <authorList>
            <person name="Martin A.A"/>
            <person name="De Silva N."/>
        </authorList>
    </citation>
    <scope>NUCLEOTIDE SEQUENCE</scope>
</reference>
<organism evidence="1 2">
    <name type="scientific">Strongyloides venezuelensis</name>
    <name type="common">Threadworm</name>
    <dbReference type="NCBI Taxonomy" id="75913"/>
    <lineage>
        <taxon>Eukaryota</taxon>
        <taxon>Metazoa</taxon>
        <taxon>Ecdysozoa</taxon>
        <taxon>Nematoda</taxon>
        <taxon>Chromadorea</taxon>
        <taxon>Rhabditida</taxon>
        <taxon>Tylenchina</taxon>
        <taxon>Panagrolaimomorpha</taxon>
        <taxon>Strongyloidoidea</taxon>
        <taxon>Strongyloididae</taxon>
        <taxon>Strongyloides</taxon>
    </lineage>
</organism>